<evidence type="ECO:0000256" key="8">
    <source>
        <dbReference type="ARBA" id="ARBA00047883"/>
    </source>
</evidence>
<dbReference type="EMBL" id="JAQOTG010000004">
    <property type="protein sequence ID" value="MDE8563512.1"/>
    <property type="molecule type" value="Genomic_DNA"/>
</dbReference>
<feature type="binding site" evidence="9">
    <location>
        <position position="146"/>
    </location>
    <ligand>
        <name>4-amino-2-methyl-5-(diphosphooxymethyl)pyrimidine</name>
        <dbReference type="ChEBI" id="CHEBI:57841"/>
    </ligand>
</feature>
<sequence length="221" mass="23642">MAQTSMDSLKEQLRVYFIMGSNNCERSPLEVLAEAIEGGITMFQFREKGKGALSKKEQYALAKELQALCRKHHIPFIVNDDVELALELDADGVHIGQDDERADVVRKKIGNKILGVSAHNLAEAKRAIEQGADYLGVGPIFPTSTKEDAKAAQGTAVLRLMREHGLSIPIVGIGGITANNAKKVIAAGADGVSVISAISLAPSPKKSAEWLARAVSEALNE</sequence>
<dbReference type="InterPro" id="IPR036206">
    <property type="entry name" value="ThiamineP_synth_sf"/>
</dbReference>
<dbReference type="AlphaFoldDB" id="A0ABD5IYY9"/>
<keyword evidence="2 9" id="KW-0808">Transferase</keyword>
<reference evidence="13 15" key="1">
    <citation type="submission" date="2023-01" db="EMBL/GenBank/DDBJ databases">
        <title>Genome-based reclassification of Anoxybacillus geothermalis as a later heterotypic synonym of Anoxybacillus rupiensis.</title>
        <authorList>
            <person name="Inan Bektas K."/>
            <person name="Canakci S."/>
            <person name="Belduz A.A."/>
            <person name="Guler H.H."/>
        </authorList>
    </citation>
    <scope>NUCLEOTIDE SEQUENCE [LARGE SCALE GENOMIC DNA]</scope>
    <source>
        <strain evidence="13 15">DSM 17127</strain>
    </source>
</reference>
<comment type="caution">
    <text evidence="14">The sequence shown here is derived from an EMBL/GenBank/DDBJ whole genome shotgun (WGS) entry which is preliminary data.</text>
</comment>
<comment type="catalytic activity">
    <reaction evidence="8 9 10">
        <text>2-[(2R,5Z)-2-carboxy-4-methylthiazol-5(2H)-ylidene]ethyl phosphate + 4-amino-2-methyl-5-(diphosphooxymethyl)pyrimidine + 2 H(+) = thiamine phosphate + CO2 + diphosphate</text>
        <dbReference type="Rhea" id="RHEA:47844"/>
        <dbReference type="ChEBI" id="CHEBI:15378"/>
        <dbReference type="ChEBI" id="CHEBI:16526"/>
        <dbReference type="ChEBI" id="CHEBI:33019"/>
        <dbReference type="ChEBI" id="CHEBI:37575"/>
        <dbReference type="ChEBI" id="CHEBI:57841"/>
        <dbReference type="ChEBI" id="CHEBI:62899"/>
        <dbReference type="EC" id="2.5.1.3"/>
    </reaction>
</comment>
<feature type="binding site" evidence="9">
    <location>
        <begin position="44"/>
        <end position="48"/>
    </location>
    <ligand>
        <name>4-amino-2-methyl-5-(diphosphooxymethyl)pyrimidine</name>
        <dbReference type="ChEBI" id="CHEBI:57841"/>
    </ligand>
</feature>
<name>A0ABD5IYY9_9BACL</name>
<dbReference type="EMBL" id="JARTLI010000036">
    <property type="protein sequence ID" value="MED5052849.1"/>
    <property type="molecule type" value="Genomic_DNA"/>
</dbReference>
<dbReference type="NCBIfam" id="TIGR00693">
    <property type="entry name" value="thiE"/>
    <property type="match status" value="1"/>
</dbReference>
<feature type="binding site" evidence="9">
    <location>
        <begin position="143"/>
        <end position="145"/>
    </location>
    <ligand>
        <name>2-[(2R,5Z)-2-carboxy-4-methylthiazol-5(2H)-ylidene]ethyl phosphate</name>
        <dbReference type="ChEBI" id="CHEBI:62899"/>
    </ligand>
</feature>
<keyword evidence="5 9" id="KW-0784">Thiamine biosynthesis</keyword>
<protein>
    <recommendedName>
        <fullName evidence="9">Thiamine-phosphate synthase</fullName>
        <shortName evidence="9">TP synthase</shortName>
        <shortName evidence="9">TPS</shortName>
        <ecNumber evidence="9">2.5.1.3</ecNumber>
    </recommendedName>
    <alternativeName>
        <fullName evidence="9">Thiamine-phosphate pyrophosphorylase</fullName>
        <shortName evidence="9">TMP pyrophosphorylase</shortName>
        <shortName evidence="9">TMP-PPase</shortName>
    </alternativeName>
</protein>
<reference evidence="14 16" key="2">
    <citation type="submission" date="2023-03" db="EMBL/GenBank/DDBJ databases">
        <title>Bacillus Genome Sequencing.</title>
        <authorList>
            <person name="Dunlap C."/>
        </authorList>
    </citation>
    <scope>NUCLEOTIDE SEQUENCE [LARGE SCALE GENOMIC DNA]</scope>
    <source>
        <strain evidence="14 16">NRS-38</strain>
    </source>
</reference>
<dbReference type="HAMAP" id="MF_00097">
    <property type="entry name" value="TMP_synthase"/>
    <property type="match status" value="1"/>
</dbReference>
<dbReference type="SUPFAM" id="SSF51391">
    <property type="entry name" value="Thiamin phosphate synthase"/>
    <property type="match status" value="1"/>
</dbReference>
<keyword evidence="4 9" id="KW-0460">Magnesium</keyword>
<dbReference type="GO" id="GO:0009228">
    <property type="term" value="P:thiamine biosynthetic process"/>
    <property type="evidence" value="ECO:0007669"/>
    <property type="project" value="UniProtKB-KW"/>
</dbReference>
<evidence type="ECO:0000256" key="9">
    <source>
        <dbReference type="HAMAP-Rule" id="MF_00097"/>
    </source>
</evidence>
<accession>A0ABD5IYY9</accession>
<feature type="binding site" evidence="9">
    <location>
        <position position="99"/>
    </location>
    <ligand>
        <name>Mg(2+)</name>
        <dbReference type="ChEBI" id="CHEBI:18420"/>
    </ligand>
</feature>
<dbReference type="GO" id="GO:0009229">
    <property type="term" value="P:thiamine diphosphate biosynthetic process"/>
    <property type="evidence" value="ECO:0007669"/>
    <property type="project" value="UniProtKB-UniRule"/>
</dbReference>
<evidence type="ECO:0000313" key="13">
    <source>
        <dbReference type="EMBL" id="MDE8563512.1"/>
    </source>
</evidence>
<evidence type="ECO:0000313" key="15">
    <source>
        <dbReference type="Proteomes" id="UP001213979"/>
    </source>
</evidence>
<feature type="binding site" evidence="9">
    <location>
        <position position="117"/>
    </location>
    <ligand>
        <name>4-amino-2-methyl-5-(diphosphooxymethyl)pyrimidine</name>
        <dbReference type="ChEBI" id="CHEBI:57841"/>
    </ligand>
</feature>
<organism evidence="14 16">
    <name type="scientific">Anoxybacteroides rupiense</name>
    <dbReference type="NCBI Taxonomy" id="311460"/>
    <lineage>
        <taxon>Bacteria</taxon>
        <taxon>Bacillati</taxon>
        <taxon>Bacillota</taxon>
        <taxon>Bacilli</taxon>
        <taxon>Bacillales</taxon>
        <taxon>Anoxybacillaceae</taxon>
        <taxon>Anoxybacteroides</taxon>
    </lineage>
</organism>
<comment type="cofactor">
    <cofactor evidence="9">
        <name>Mg(2+)</name>
        <dbReference type="ChEBI" id="CHEBI:18420"/>
    </cofactor>
    <text evidence="9">Binds 1 Mg(2+) ion per subunit.</text>
</comment>
<evidence type="ECO:0000313" key="14">
    <source>
        <dbReference type="EMBL" id="MED5052849.1"/>
    </source>
</evidence>
<comment type="catalytic activity">
    <reaction evidence="7 9 10">
        <text>2-(2-carboxy-4-methylthiazol-5-yl)ethyl phosphate + 4-amino-2-methyl-5-(diphosphooxymethyl)pyrimidine + 2 H(+) = thiamine phosphate + CO2 + diphosphate</text>
        <dbReference type="Rhea" id="RHEA:47848"/>
        <dbReference type="ChEBI" id="CHEBI:15378"/>
        <dbReference type="ChEBI" id="CHEBI:16526"/>
        <dbReference type="ChEBI" id="CHEBI:33019"/>
        <dbReference type="ChEBI" id="CHEBI:37575"/>
        <dbReference type="ChEBI" id="CHEBI:57841"/>
        <dbReference type="ChEBI" id="CHEBI:62890"/>
        <dbReference type="EC" id="2.5.1.3"/>
    </reaction>
</comment>
<dbReference type="EC" id="2.5.1.3" evidence="9"/>
<dbReference type="Gene3D" id="3.20.20.70">
    <property type="entry name" value="Aldolase class I"/>
    <property type="match status" value="1"/>
</dbReference>
<evidence type="ECO:0000259" key="12">
    <source>
        <dbReference type="Pfam" id="PF02581"/>
    </source>
</evidence>
<feature type="binding site" evidence="9">
    <location>
        <position position="80"/>
    </location>
    <ligand>
        <name>Mg(2+)</name>
        <dbReference type="ChEBI" id="CHEBI:18420"/>
    </ligand>
</feature>
<keyword evidence="15" id="KW-1185">Reference proteome</keyword>
<gene>
    <name evidence="9 14" type="primary">thiE</name>
    <name evidence="14" type="ORF">P9850_13640</name>
    <name evidence="13" type="ORF">PNH38_06365</name>
</gene>
<dbReference type="Proteomes" id="UP001339962">
    <property type="component" value="Unassembled WGS sequence"/>
</dbReference>
<dbReference type="Pfam" id="PF02581">
    <property type="entry name" value="TMP-TENI"/>
    <property type="match status" value="1"/>
</dbReference>
<dbReference type="PANTHER" id="PTHR20857">
    <property type="entry name" value="THIAMINE-PHOSPHATE PYROPHOSPHORYLASE"/>
    <property type="match status" value="1"/>
</dbReference>
<comment type="similarity">
    <text evidence="9 10">Belongs to the thiamine-phosphate synthase family.</text>
</comment>
<comment type="pathway">
    <text evidence="1 9 11">Cofactor biosynthesis; thiamine diphosphate biosynthesis; thiamine phosphate from 4-amino-2-methyl-5-diphosphomethylpyrimidine and 4-methyl-5-(2-phosphoethyl)-thiazole: step 1/1.</text>
</comment>
<evidence type="ECO:0000256" key="2">
    <source>
        <dbReference type="ARBA" id="ARBA00022679"/>
    </source>
</evidence>
<dbReference type="GO" id="GO:0000287">
    <property type="term" value="F:magnesium ion binding"/>
    <property type="evidence" value="ECO:0007669"/>
    <property type="project" value="UniProtKB-UniRule"/>
</dbReference>
<evidence type="ECO:0000256" key="3">
    <source>
        <dbReference type="ARBA" id="ARBA00022723"/>
    </source>
</evidence>
<feature type="binding site" evidence="9">
    <location>
        <position position="79"/>
    </location>
    <ligand>
        <name>4-amino-2-methyl-5-(diphosphooxymethyl)pyrimidine</name>
        <dbReference type="ChEBI" id="CHEBI:57841"/>
    </ligand>
</feature>
<evidence type="ECO:0000256" key="10">
    <source>
        <dbReference type="RuleBase" id="RU003826"/>
    </source>
</evidence>
<proteinExistence type="inferred from homology"/>
<evidence type="ECO:0000256" key="4">
    <source>
        <dbReference type="ARBA" id="ARBA00022842"/>
    </source>
</evidence>
<dbReference type="CDD" id="cd00564">
    <property type="entry name" value="TMP_TenI"/>
    <property type="match status" value="1"/>
</dbReference>
<dbReference type="InterPro" id="IPR034291">
    <property type="entry name" value="TMP_synthase"/>
</dbReference>
<evidence type="ECO:0000256" key="6">
    <source>
        <dbReference type="ARBA" id="ARBA00047334"/>
    </source>
</evidence>
<comment type="function">
    <text evidence="9">Condenses 4-methyl-5-(beta-hydroxyethyl)thiazole monophosphate (THZ-P) and 2-methyl-4-amino-5-hydroxymethyl pyrimidine pyrophosphate (HMP-PP) to form thiamine monophosphate (TMP).</text>
</comment>
<dbReference type="PANTHER" id="PTHR20857:SF15">
    <property type="entry name" value="THIAMINE-PHOSPHATE SYNTHASE"/>
    <property type="match status" value="1"/>
</dbReference>
<comment type="catalytic activity">
    <reaction evidence="6 9 10">
        <text>4-methyl-5-(2-phosphooxyethyl)-thiazole + 4-amino-2-methyl-5-(diphosphooxymethyl)pyrimidine + H(+) = thiamine phosphate + diphosphate</text>
        <dbReference type="Rhea" id="RHEA:22328"/>
        <dbReference type="ChEBI" id="CHEBI:15378"/>
        <dbReference type="ChEBI" id="CHEBI:33019"/>
        <dbReference type="ChEBI" id="CHEBI:37575"/>
        <dbReference type="ChEBI" id="CHEBI:57841"/>
        <dbReference type="ChEBI" id="CHEBI:58296"/>
        <dbReference type="EC" id="2.5.1.3"/>
    </reaction>
</comment>
<feature type="binding site" evidence="9">
    <location>
        <position position="175"/>
    </location>
    <ligand>
        <name>2-[(2R,5Z)-2-carboxy-4-methylthiazol-5(2H)-ylidene]ethyl phosphate</name>
        <dbReference type="ChEBI" id="CHEBI:62899"/>
    </ligand>
</feature>
<dbReference type="FunFam" id="3.20.20.70:FF:000096">
    <property type="entry name" value="Thiamine-phosphate synthase"/>
    <property type="match status" value="1"/>
</dbReference>
<feature type="binding site" evidence="9">
    <location>
        <begin position="195"/>
        <end position="196"/>
    </location>
    <ligand>
        <name>2-[(2R,5Z)-2-carboxy-4-methylthiazol-5(2H)-ylidene]ethyl phosphate</name>
        <dbReference type="ChEBI" id="CHEBI:62899"/>
    </ligand>
</feature>
<feature type="domain" description="Thiamine phosphate synthase/TenI" evidence="12">
    <location>
        <begin position="15"/>
        <end position="198"/>
    </location>
</feature>
<evidence type="ECO:0000256" key="1">
    <source>
        <dbReference type="ARBA" id="ARBA00005165"/>
    </source>
</evidence>
<dbReference type="InterPro" id="IPR013785">
    <property type="entry name" value="Aldolase_TIM"/>
</dbReference>
<keyword evidence="3 9" id="KW-0479">Metal-binding</keyword>
<evidence type="ECO:0000313" key="16">
    <source>
        <dbReference type="Proteomes" id="UP001339962"/>
    </source>
</evidence>
<evidence type="ECO:0000256" key="7">
    <source>
        <dbReference type="ARBA" id="ARBA00047851"/>
    </source>
</evidence>
<evidence type="ECO:0000256" key="11">
    <source>
        <dbReference type="RuleBase" id="RU004253"/>
    </source>
</evidence>
<dbReference type="RefSeq" id="WP_240371213.1">
    <property type="nucleotide sequence ID" value="NZ_JAHSSG010000010.1"/>
</dbReference>
<dbReference type="Proteomes" id="UP001213979">
    <property type="component" value="Unassembled WGS sequence"/>
</dbReference>
<evidence type="ECO:0000256" key="5">
    <source>
        <dbReference type="ARBA" id="ARBA00022977"/>
    </source>
</evidence>
<dbReference type="InterPro" id="IPR022998">
    <property type="entry name" value="ThiamineP_synth_TenI"/>
</dbReference>
<dbReference type="GO" id="GO:0004789">
    <property type="term" value="F:thiamine-phosphate diphosphorylase activity"/>
    <property type="evidence" value="ECO:0007669"/>
    <property type="project" value="UniProtKB-UniRule"/>
</dbReference>